<evidence type="ECO:0000256" key="1">
    <source>
        <dbReference type="ARBA" id="ARBA00004606"/>
    </source>
</evidence>
<comment type="subcellular location">
    <subcellularLocation>
        <location evidence="11">Endomembrane system</location>
        <topology evidence="11">Single-pass membrane protein</topology>
    </subcellularLocation>
    <subcellularLocation>
        <location evidence="1">Membrane</location>
        <topology evidence="1">Single-pass type II membrane protein</topology>
    </subcellularLocation>
</comment>
<dbReference type="SUPFAM" id="SSF82171">
    <property type="entry name" value="DPP6 N-terminal domain-like"/>
    <property type="match status" value="1"/>
</dbReference>
<keyword evidence="3" id="KW-0645">Protease</keyword>
<sequence length="711" mass="82045">FVIVVICCFSGTGNEGPKVRNPRLNLMEVLDGSLIPRRFNGTWISEKELIYRDFDGTLILYNAETLNKTVLMLNTAFRLYDVHSYSLSADRKYVLLAYAIRKRFRYSYTAKYKYFDIQNYQTSPLLPSEDNAELQYVSWGPTGSQLVYVRNNDIYYMAYVGDIPPKRITRSGVDQAIFNGIPDWVYEEEILGNNNPIWWSEDGTRLCFASFDDSLVPEVQYPWYGDYMDENNIYPAIVKIRYPKPGTENPIATLWVVDVTFTSSIPAPRSLRPPKEIQEREHYFTQVKWIDRSRIAAVWLRRSQNFSVVSICHERKGWACETNLEEVSSTGWVDMYEPLVFTSDKKYYFIRLPANEGDAGKFRHVAMVSIEDKRRKFLTQGAYDVVQILAHRQDVRKTYYISTLPNNSGQRHLFISMLDNNDAVRELYQKRALPQVRTFQVPVEGGFNANVQLLLPPGLKDDEITQYPMIVFVYAGPGQQLVTERFEIHWGTYLASRKNFIYATIDGRGSGNRGDRILHQIYKKLGSVEIEDQMVVSRYLKNDLPFIDPEKIAIWGWSYGGYAAAMALATDTGVFKCGISVAPVTSWRYYDSVYTERYMQFPSPEQNYLAYERSSLLKKVANIKGTKFLLVHGTNDDNVHLQQSMILMKALTDAGVLFQTQIYPDESHNLAHVPSHFYQTMEAFLDQCFDIPRKEDIGLQKTSKKVFIGGR</sequence>
<feature type="domain" description="Dipeptidylpeptidase IV N-terminal" evidence="13">
    <location>
        <begin position="88"/>
        <end position="427"/>
    </location>
</feature>
<name>A0ABM1B2J7_LIMPO</name>
<keyword evidence="5" id="KW-0378">Hydrolase</keyword>
<reference evidence="15" key="1">
    <citation type="submission" date="2025-08" db="UniProtKB">
        <authorList>
            <consortium name="RefSeq"/>
        </authorList>
    </citation>
    <scope>IDENTIFICATION</scope>
    <source>
        <tissue evidence="15">Muscle</tissue>
    </source>
</reference>
<keyword evidence="9" id="KW-0472">Membrane</keyword>
<dbReference type="Pfam" id="PF00326">
    <property type="entry name" value="Peptidase_S9"/>
    <property type="match status" value="1"/>
</dbReference>
<evidence type="ECO:0000256" key="5">
    <source>
        <dbReference type="ARBA" id="ARBA00022801"/>
    </source>
</evidence>
<dbReference type="Gene3D" id="3.40.50.1820">
    <property type="entry name" value="alpha/beta hydrolase"/>
    <property type="match status" value="1"/>
</dbReference>
<dbReference type="InterPro" id="IPR050278">
    <property type="entry name" value="Serine_Prot_S9B/DPPIV"/>
</dbReference>
<dbReference type="InterPro" id="IPR002469">
    <property type="entry name" value="Peptidase_S9B_N"/>
</dbReference>
<dbReference type="PANTHER" id="PTHR11731:SF200">
    <property type="entry name" value="DIPEPTIDYL PEPTIDASE 10, ISOFORM B"/>
    <property type="match status" value="1"/>
</dbReference>
<dbReference type="SUPFAM" id="SSF53474">
    <property type="entry name" value="alpha/beta-Hydrolases"/>
    <property type="match status" value="1"/>
</dbReference>
<keyword evidence="10" id="KW-0325">Glycoprotein</keyword>
<protein>
    <submittedName>
        <fullName evidence="15">Dipeptidyl peptidase 4-like</fullName>
    </submittedName>
</protein>
<dbReference type="Proteomes" id="UP000694941">
    <property type="component" value="Unplaced"/>
</dbReference>
<dbReference type="Pfam" id="PF00930">
    <property type="entry name" value="DPPIV_N"/>
    <property type="match status" value="1"/>
</dbReference>
<dbReference type="PANTHER" id="PTHR11731">
    <property type="entry name" value="PROTEASE FAMILY S9B,C DIPEPTIDYL-PEPTIDASE IV-RELATED"/>
    <property type="match status" value="1"/>
</dbReference>
<evidence type="ECO:0000256" key="4">
    <source>
        <dbReference type="ARBA" id="ARBA00022692"/>
    </source>
</evidence>
<proteinExistence type="predicted"/>
<dbReference type="InterPro" id="IPR029058">
    <property type="entry name" value="AB_hydrolase_fold"/>
</dbReference>
<keyword evidence="7" id="KW-0735">Signal-anchor</keyword>
<evidence type="ECO:0000256" key="6">
    <source>
        <dbReference type="ARBA" id="ARBA00022825"/>
    </source>
</evidence>
<keyword evidence="4" id="KW-0812">Transmembrane</keyword>
<feature type="non-terminal residue" evidence="15">
    <location>
        <position position="1"/>
    </location>
</feature>
<dbReference type="GeneID" id="106458533"/>
<keyword evidence="2" id="KW-0031">Aminopeptidase</keyword>
<evidence type="ECO:0000256" key="2">
    <source>
        <dbReference type="ARBA" id="ARBA00022438"/>
    </source>
</evidence>
<evidence type="ECO:0000256" key="8">
    <source>
        <dbReference type="ARBA" id="ARBA00022989"/>
    </source>
</evidence>
<accession>A0ABM1B2J7</accession>
<keyword evidence="14" id="KW-1185">Reference proteome</keyword>
<evidence type="ECO:0000259" key="12">
    <source>
        <dbReference type="Pfam" id="PF00326"/>
    </source>
</evidence>
<evidence type="ECO:0000256" key="11">
    <source>
        <dbReference type="ARBA" id="ARBA00037847"/>
    </source>
</evidence>
<dbReference type="Gene3D" id="2.140.10.30">
    <property type="entry name" value="Dipeptidylpeptidase IV, N-terminal domain"/>
    <property type="match status" value="1"/>
</dbReference>
<evidence type="ECO:0000259" key="13">
    <source>
        <dbReference type="Pfam" id="PF00930"/>
    </source>
</evidence>
<keyword evidence="6" id="KW-0720">Serine protease</keyword>
<gene>
    <name evidence="15" type="primary">LOC106458533</name>
</gene>
<dbReference type="RefSeq" id="XP_013773505.2">
    <property type="nucleotide sequence ID" value="XM_013918051.2"/>
</dbReference>
<evidence type="ECO:0000256" key="3">
    <source>
        <dbReference type="ARBA" id="ARBA00022670"/>
    </source>
</evidence>
<feature type="domain" description="Peptidase S9 prolyl oligopeptidase catalytic" evidence="12">
    <location>
        <begin position="489"/>
        <end position="690"/>
    </location>
</feature>
<evidence type="ECO:0000313" key="15">
    <source>
        <dbReference type="RefSeq" id="XP_013773505.2"/>
    </source>
</evidence>
<keyword evidence="8" id="KW-1133">Transmembrane helix</keyword>
<dbReference type="InterPro" id="IPR001375">
    <property type="entry name" value="Peptidase_S9_cat"/>
</dbReference>
<evidence type="ECO:0000256" key="9">
    <source>
        <dbReference type="ARBA" id="ARBA00023136"/>
    </source>
</evidence>
<organism evidence="14 15">
    <name type="scientific">Limulus polyphemus</name>
    <name type="common">Atlantic horseshoe crab</name>
    <dbReference type="NCBI Taxonomy" id="6850"/>
    <lineage>
        <taxon>Eukaryota</taxon>
        <taxon>Metazoa</taxon>
        <taxon>Ecdysozoa</taxon>
        <taxon>Arthropoda</taxon>
        <taxon>Chelicerata</taxon>
        <taxon>Merostomata</taxon>
        <taxon>Xiphosura</taxon>
        <taxon>Limulidae</taxon>
        <taxon>Limulus</taxon>
    </lineage>
</organism>
<evidence type="ECO:0000313" key="14">
    <source>
        <dbReference type="Proteomes" id="UP000694941"/>
    </source>
</evidence>
<evidence type="ECO:0000256" key="10">
    <source>
        <dbReference type="ARBA" id="ARBA00023180"/>
    </source>
</evidence>
<evidence type="ECO:0000256" key="7">
    <source>
        <dbReference type="ARBA" id="ARBA00022968"/>
    </source>
</evidence>